<dbReference type="CDD" id="cd06261">
    <property type="entry name" value="TM_PBP2"/>
    <property type="match status" value="1"/>
</dbReference>
<dbReference type="AlphaFoldDB" id="A0A176S4V6"/>
<comment type="caution">
    <text evidence="8">Lacks conserved residue(s) required for the propagation of feature annotation.</text>
</comment>
<dbReference type="GO" id="GO:0005886">
    <property type="term" value="C:plasma membrane"/>
    <property type="evidence" value="ECO:0007669"/>
    <property type="project" value="UniProtKB-SubCell"/>
</dbReference>
<evidence type="ECO:0000313" key="10">
    <source>
        <dbReference type="EMBL" id="OAD22946.1"/>
    </source>
</evidence>
<dbReference type="EMBL" id="LUTY01000643">
    <property type="protein sequence ID" value="OAD22946.1"/>
    <property type="molecule type" value="Genomic_DNA"/>
</dbReference>
<keyword evidence="6 8" id="KW-1133">Transmembrane helix</keyword>
<feature type="transmembrane region" description="Helical" evidence="8">
    <location>
        <begin position="56"/>
        <end position="78"/>
    </location>
</feature>
<accession>A0A176S4V6</accession>
<dbReference type="GO" id="GO:0055085">
    <property type="term" value="P:transmembrane transport"/>
    <property type="evidence" value="ECO:0007669"/>
    <property type="project" value="InterPro"/>
</dbReference>
<gene>
    <name evidence="10" type="ORF">THIOM_001230</name>
</gene>
<evidence type="ECO:0000259" key="9">
    <source>
        <dbReference type="PROSITE" id="PS50928"/>
    </source>
</evidence>
<evidence type="ECO:0000256" key="7">
    <source>
        <dbReference type="ARBA" id="ARBA00023136"/>
    </source>
</evidence>
<organism evidence="10 11">
    <name type="scientific">Candidatus Thiomargarita nelsonii</name>
    <dbReference type="NCBI Taxonomy" id="1003181"/>
    <lineage>
        <taxon>Bacteria</taxon>
        <taxon>Pseudomonadati</taxon>
        <taxon>Pseudomonadota</taxon>
        <taxon>Gammaproteobacteria</taxon>
        <taxon>Thiotrichales</taxon>
        <taxon>Thiotrichaceae</taxon>
        <taxon>Thiomargarita</taxon>
    </lineage>
</organism>
<evidence type="ECO:0000256" key="6">
    <source>
        <dbReference type="ARBA" id="ARBA00022989"/>
    </source>
</evidence>
<keyword evidence="4" id="KW-0997">Cell inner membrane</keyword>
<protein>
    <submittedName>
        <fullName evidence="10">Binding-protein-dependent transport system inner membrane component</fullName>
    </submittedName>
</protein>
<dbReference type="SUPFAM" id="SSF161098">
    <property type="entry name" value="MetI-like"/>
    <property type="match status" value="1"/>
</dbReference>
<comment type="subcellular location">
    <subcellularLocation>
        <location evidence="1">Cell inner membrane</location>
        <topology evidence="1">Multi-pass membrane protein</topology>
    </subcellularLocation>
    <subcellularLocation>
        <location evidence="8">Cell membrane</location>
        <topology evidence="8">Multi-pass membrane protein</topology>
    </subcellularLocation>
</comment>
<keyword evidence="2 8" id="KW-0813">Transport</keyword>
<dbReference type="InterPro" id="IPR000515">
    <property type="entry name" value="MetI-like"/>
</dbReference>
<evidence type="ECO:0000256" key="3">
    <source>
        <dbReference type="ARBA" id="ARBA00022475"/>
    </source>
</evidence>
<feature type="non-terminal residue" evidence="10">
    <location>
        <position position="80"/>
    </location>
</feature>
<proteinExistence type="inferred from homology"/>
<feature type="domain" description="ABC transmembrane type-1" evidence="9">
    <location>
        <begin position="1"/>
        <end position="80"/>
    </location>
</feature>
<dbReference type="Proteomes" id="UP000076962">
    <property type="component" value="Unassembled WGS sequence"/>
</dbReference>
<evidence type="ECO:0000256" key="8">
    <source>
        <dbReference type="RuleBase" id="RU363032"/>
    </source>
</evidence>
<keyword evidence="5 8" id="KW-0812">Transmembrane</keyword>
<dbReference type="Pfam" id="PF00528">
    <property type="entry name" value="BPD_transp_1"/>
    <property type="match status" value="1"/>
</dbReference>
<dbReference type="InterPro" id="IPR035906">
    <property type="entry name" value="MetI-like_sf"/>
</dbReference>
<reference evidence="10 11" key="1">
    <citation type="submission" date="2016-05" db="EMBL/GenBank/DDBJ databases">
        <title>Single-cell genome of chain-forming Candidatus Thiomargarita nelsonii and comparison to other large sulfur-oxidizing bacteria.</title>
        <authorList>
            <person name="Winkel M."/>
            <person name="Salman V."/>
            <person name="Woyke T."/>
            <person name="Schulz-Vogt H."/>
            <person name="Richter M."/>
            <person name="Flood B."/>
            <person name="Bailey J."/>
            <person name="Amann R."/>
            <person name="Mussmann M."/>
        </authorList>
    </citation>
    <scope>NUCLEOTIDE SEQUENCE [LARGE SCALE GENOMIC DNA]</scope>
    <source>
        <strain evidence="10 11">THI036</strain>
    </source>
</reference>
<keyword evidence="11" id="KW-1185">Reference proteome</keyword>
<evidence type="ECO:0000256" key="2">
    <source>
        <dbReference type="ARBA" id="ARBA00022448"/>
    </source>
</evidence>
<comment type="similarity">
    <text evidence="8">Belongs to the binding-protein-dependent transport system permease family.</text>
</comment>
<evidence type="ECO:0000313" key="11">
    <source>
        <dbReference type="Proteomes" id="UP000076962"/>
    </source>
</evidence>
<evidence type="ECO:0000256" key="4">
    <source>
        <dbReference type="ARBA" id="ARBA00022519"/>
    </source>
</evidence>
<comment type="caution">
    <text evidence="10">The sequence shown here is derived from an EMBL/GenBank/DDBJ whole genome shotgun (WGS) entry which is preliminary data.</text>
</comment>
<dbReference type="Gene3D" id="1.10.3720.10">
    <property type="entry name" value="MetI-like"/>
    <property type="match status" value="1"/>
</dbReference>
<keyword evidence="7 8" id="KW-0472">Membrane</keyword>
<evidence type="ECO:0000256" key="5">
    <source>
        <dbReference type="ARBA" id="ARBA00022692"/>
    </source>
</evidence>
<name>A0A176S4V6_9GAMM</name>
<dbReference type="PROSITE" id="PS50928">
    <property type="entry name" value="ABC_TM1"/>
    <property type="match status" value="1"/>
</dbReference>
<evidence type="ECO:0000256" key="1">
    <source>
        <dbReference type="ARBA" id="ARBA00004429"/>
    </source>
</evidence>
<dbReference type="PANTHER" id="PTHR43357">
    <property type="entry name" value="INNER MEMBRANE ABC TRANSPORTER PERMEASE PROTEIN YDCV"/>
    <property type="match status" value="1"/>
</dbReference>
<dbReference type="PANTHER" id="PTHR43357:SF3">
    <property type="entry name" value="FE(3+)-TRANSPORT SYSTEM PERMEASE PROTEIN FBPB 2"/>
    <property type="match status" value="1"/>
</dbReference>
<keyword evidence="3" id="KW-1003">Cell membrane</keyword>
<sequence>MIVLGYIAHFIPFTIRAVYASLQQMNPRLEEIAWLATTNKFRIIAKITLPLVKNGLITGFFISFILAMGDLGVTLLIMPP</sequence>